<feature type="compositionally biased region" description="Basic residues" evidence="1">
    <location>
        <begin position="234"/>
        <end position="252"/>
    </location>
</feature>
<sequence>MPHAPKQHKREKEESKSKQQQASERNGAQCIKKHTRVRERNGGTGKEAGQPHQQHREGVGKEQKLKAAEAMWPRGTLDREQRKTVARHRNTCTQRGLGETQHNTTQHNTTQRNAPRHNTRTHTEPIGKRTAGRQHKTPRKTQKNKETQATQGQRHTQREGRTKRTACTLDEANAHRSAKTATQATASNQHFLPKKKVDSKNTTNRRNAAQKHSAQVAQKHTRRTMGTAHPGQRQTKHKRKPHEMASAKRRPAAAKIHLNETRANRTLRHAKGHTGRKETNTDTETTTQHGRKRRNSQPSKGAERRTATDSNTKRRTGSNALPRAAKTKQGGTGRGHEKKEHKKTYKRAQRRRKKGDVRTAAKMAKRHNTPWTCIASKPRPRSEIHTRTRKNAHKTTRQKDTGRREGSRAGTKRTKATN</sequence>
<dbReference type="Proteomes" id="UP000009027">
    <property type="component" value="Unassembled WGS sequence"/>
</dbReference>
<reference evidence="2 3" key="1">
    <citation type="journal article" date="2012" name="Proc. Natl. Acad. Sci. U.S.A.">
        <title>Antigenic diversity is generated by distinct evolutionary mechanisms in African trypanosome species.</title>
        <authorList>
            <person name="Jackson A.P."/>
            <person name="Berry A."/>
            <person name="Aslett M."/>
            <person name="Allison H.C."/>
            <person name="Burton P."/>
            <person name="Vavrova-Anderson J."/>
            <person name="Brown R."/>
            <person name="Browne H."/>
            <person name="Corton N."/>
            <person name="Hauser H."/>
            <person name="Gamble J."/>
            <person name="Gilderthorp R."/>
            <person name="Marcello L."/>
            <person name="McQuillan J."/>
            <person name="Otto T.D."/>
            <person name="Quail M.A."/>
            <person name="Sanders M.J."/>
            <person name="van Tonder A."/>
            <person name="Ginger M.L."/>
            <person name="Field M.C."/>
            <person name="Barry J.D."/>
            <person name="Hertz-Fowler C."/>
            <person name="Berriman M."/>
        </authorList>
    </citation>
    <scope>NUCLEOTIDE SEQUENCE</scope>
    <source>
        <strain evidence="2 3">Y486</strain>
    </source>
</reference>
<dbReference type="VEuPathDB" id="TriTrypDB:TvY486_0024060"/>
<feature type="region of interest" description="Disordered" evidence="1">
    <location>
        <begin position="1"/>
        <end position="418"/>
    </location>
</feature>
<feature type="compositionally biased region" description="Basic residues" evidence="1">
    <location>
        <begin position="387"/>
        <end position="396"/>
    </location>
</feature>
<feature type="compositionally biased region" description="Basic residues" evidence="1">
    <location>
        <begin position="130"/>
        <end position="142"/>
    </location>
</feature>
<dbReference type="AlphaFoldDB" id="F9WQ70"/>
<protein>
    <submittedName>
        <fullName evidence="2">Uncharacterized protein</fullName>
    </submittedName>
</protein>
<feature type="compositionally biased region" description="Basic and acidic residues" evidence="1">
    <location>
        <begin position="54"/>
        <end position="67"/>
    </location>
</feature>
<feature type="compositionally biased region" description="Polar residues" evidence="1">
    <location>
        <begin position="200"/>
        <end position="218"/>
    </location>
</feature>
<evidence type="ECO:0000256" key="1">
    <source>
        <dbReference type="SAM" id="MobiDB-lite"/>
    </source>
</evidence>
<organism evidence="2 3">
    <name type="scientific">Trypanosoma vivax (strain Y486)</name>
    <dbReference type="NCBI Taxonomy" id="1055687"/>
    <lineage>
        <taxon>Eukaryota</taxon>
        <taxon>Discoba</taxon>
        <taxon>Euglenozoa</taxon>
        <taxon>Kinetoplastea</taxon>
        <taxon>Metakinetoplastina</taxon>
        <taxon>Trypanosomatida</taxon>
        <taxon>Trypanosomatidae</taxon>
        <taxon>Trypanosoma</taxon>
        <taxon>Duttonella</taxon>
    </lineage>
</organism>
<name>F9WQ70_TRYVY</name>
<feature type="compositionally biased region" description="Basic and acidic residues" evidence="1">
    <location>
        <begin position="397"/>
        <end position="407"/>
    </location>
</feature>
<accession>F9WQ70</accession>
<feature type="compositionally biased region" description="Basic residues" evidence="1">
    <location>
        <begin position="265"/>
        <end position="274"/>
    </location>
</feature>
<proteinExistence type="predicted"/>
<feature type="compositionally biased region" description="Low complexity" evidence="1">
    <location>
        <begin position="100"/>
        <end position="111"/>
    </location>
</feature>
<gene>
    <name evidence="2" type="ORF">TvY486_0024060</name>
</gene>
<dbReference type="EMBL" id="CAEX01003945">
    <property type="protein sequence ID" value="CCD19697.1"/>
    <property type="molecule type" value="Genomic_DNA"/>
</dbReference>
<evidence type="ECO:0000313" key="3">
    <source>
        <dbReference type="Proteomes" id="UP000009027"/>
    </source>
</evidence>
<keyword evidence="3" id="KW-1185">Reference proteome</keyword>
<feature type="non-terminal residue" evidence="2">
    <location>
        <position position="418"/>
    </location>
</feature>
<evidence type="ECO:0000313" key="2">
    <source>
        <dbReference type="EMBL" id="CCD19697.1"/>
    </source>
</evidence>
<feature type="compositionally biased region" description="Polar residues" evidence="1">
    <location>
        <begin position="179"/>
        <end position="190"/>
    </location>
</feature>
<feature type="compositionally biased region" description="Basic residues" evidence="1">
    <location>
        <begin position="339"/>
        <end position="355"/>
    </location>
</feature>